<feature type="transmembrane region" description="Helical" evidence="1">
    <location>
        <begin position="45"/>
        <end position="69"/>
    </location>
</feature>
<keyword evidence="1" id="KW-1133">Transmembrane helix</keyword>
<evidence type="ECO:0000256" key="1">
    <source>
        <dbReference type="SAM" id="Phobius"/>
    </source>
</evidence>
<gene>
    <name evidence="2" type="ORF">NCTC10184_00417</name>
</gene>
<evidence type="ECO:0000313" key="2">
    <source>
        <dbReference type="EMBL" id="VEU78188.1"/>
    </source>
</evidence>
<proteinExistence type="predicted"/>
<name>A0A449BAH4_9BACT</name>
<dbReference type="KEGG" id="mcob:NCTC10184_00417"/>
<reference evidence="2 3" key="1">
    <citation type="submission" date="2019-01" db="EMBL/GenBank/DDBJ databases">
        <authorList>
            <consortium name="Pathogen Informatics"/>
        </authorList>
    </citation>
    <scope>NUCLEOTIDE SEQUENCE [LARGE SCALE GENOMIC DNA]</scope>
    <source>
        <strain evidence="2 3">NCTC10184</strain>
    </source>
</reference>
<feature type="transmembrane region" description="Helical" evidence="1">
    <location>
        <begin position="6"/>
        <end position="24"/>
    </location>
</feature>
<keyword evidence="3" id="KW-1185">Reference proteome</keyword>
<dbReference type="AlphaFoldDB" id="A0A449BAH4"/>
<keyword evidence="1" id="KW-0812">Transmembrane</keyword>
<accession>A0A449BAH4</accession>
<dbReference type="Proteomes" id="UP000290876">
    <property type="component" value="Chromosome"/>
</dbReference>
<sequence>MSWFNVFIKFFIPILAAITFYFTNRSLSALLANTRRGVFKWAIKTWLVWYLVSLFWVLLFSGLLIWLVLSALIPEKLSFSIGFQKQTKLVVLSISSVVGVLSLFYFLVLTYKSIEKFIDWKKHKAPKFTYLEFERILTEDVSNYEPTQMCFSASSLTQSSKIKKISFQTYLKSLYSFMCKLFAKAKYNAILILAGELAALTWDSGFPEEIPTDLENRFYVMLKIILLTLDHSNDLKIDDFKNYVQKFTKKI</sequence>
<protein>
    <submittedName>
        <fullName evidence="2">Uncharacterized protein</fullName>
    </submittedName>
</protein>
<feature type="transmembrane region" description="Helical" evidence="1">
    <location>
        <begin position="89"/>
        <end position="111"/>
    </location>
</feature>
<keyword evidence="1" id="KW-0472">Membrane</keyword>
<organism evidence="2 3">
    <name type="scientific">Mycoplasmopsis columbinasalis</name>
    <dbReference type="NCBI Taxonomy" id="114880"/>
    <lineage>
        <taxon>Bacteria</taxon>
        <taxon>Bacillati</taxon>
        <taxon>Mycoplasmatota</taxon>
        <taxon>Mycoplasmoidales</taxon>
        <taxon>Metamycoplasmataceae</taxon>
        <taxon>Mycoplasmopsis</taxon>
    </lineage>
</organism>
<evidence type="ECO:0000313" key="3">
    <source>
        <dbReference type="Proteomes" id="UP000290876"/>
    </source>
</evidence>
<dbReference type="EMBL" id="LR215043">
    <property type="protein sequence ID" value="VEU78188.1"/>
    <property type="molecule type" value="Genomic_DNA"/>
</dbReference>